<keyword evidence="2" id="KW-1185">Reference proteome</keyword>
<sequence>MIAVIRQYLGLSRTRNLYFSARDSNPCTPRGPAVHYGVDNIRACLSAADRLGVRLEGVTARDLREGSLKAILALFFSLSKHKQQLKLQAEQTKQRKHDEMLSR</sequence>
<dbReference type="SUPFAM" id="SSF47576">
    <property type="entry name" value="Calponin-homology domain, CH-domain"/>
    <property type="match status" value="1"/>
</dbReference>
<dbReference type="Gene3D" id="1.10.418.10">
    <property type="entry name" value="Calponin-like domain"/>
    <property type="match status" value="1"/>
</dbReference>
<organism evidence="1 2">
    <name type="scientific">Nezara viridula</name>
    <name type="common">Southern green stink bug</name>
    <name type="synonym">Cimex viridulus</name>
    <dbReference type="NCBI Taxonomy" id="85310"/>
    <lineage>
        <taxon>Eukaryota</taxon>
        <taxon>Metazoa</taxon>
        <taxon>Ecdysozoa</taxon>
        <taxon>Arthropoda</taxon>
        <taxon>Hexapoda</taxon>
        <taxon>Insecta</taxon>
        <taxon>Pterygota</taxon>
        <taxon>Neoptera</taxon>
        <taxon>Paraneoptera</taxon>
        <taxon>Hemiptera</taxon>
        <taxon>Heteroptera</taxon>
        <taxon>Panheteroptera</taxon>
        <taxon>Pentatomomorpha</taxon>
        <taxon>Pentatomoidea</taxon>
        <taxon>Pentatomidae</taxon>
        <taxon>Pentatominae</taxon>
        <taxon>Nezara</taxon>
    </lineage>
</organism>
<dbReference type="Proteomes" id="UP001152798">
    <property type="component" value="Chromosome 5"/>
</dbReference>
<dbReference type="OrthoDB" id="2161974at2759"/>
<dbReference type="InterPro" id="IPR039041">
    <property type="entry name" value="Nav/unc-53"/>
</dbReference>
<dbReference type="InterPro" id="IPR036872">
    <property type="entry name" value="CH_dom_sf"/>
</dbReference>
<evidence type="ECO:0008006" key="3">
    <source>
        <dbReference type="Google" id="ProtNLM"/>
    </source>
</evidence>
<gene>
    <name evidence="1" type="ORF">NEZAVI_LOCUS10032</name>
</gene>
<reference evidence="1" key="1">
    <citation type="submission" date="2022-01" db="EMBL/GenBank/DDBJ databases">
        <authorList>
            <person name="King R."/>
        </authorList>
    </citation>
    <scope>NUCLEOTIDE SEQUENCE</scope>
</reference>
<name>A0A9P0HF59_NEZVI</name>
<dbReference type="EMBL" id="OV725081">
    <property type="protein sequence ID" value="CAH1400891.1"/>
    <property type="molecule type" value="Genomic_DNA"/>
</dbReference>
<proteinExistence type="predicted"/>
<dbReference type="GO" id="GO:0022008">
    <property type="term" value="P:neurogenesis"/>
    <property type="evidence" value="ECO:0007669"/>
    <property type="project" value="InterPro"/>
</dbReference>
<protein>
    <recommendedName>
        <fullName evidence="3">Calponin-homology (CH) domain-containing protein</fullName>
    </recommendedName>
</protein>
<accession>A0A9P0HF59</accession>
<dbReference type="PANTHER" id="PTHR12784">
    <property type="entry name" value="STEERIN"/>
    <property type="match status" value="1"/>
</dbReference>
<evidence type="ECO:0000313" key="2">
    <source>
        <dbReference type="Proteomes" id="UP001152798"/>
    </source>
</evidence>
<dbReference type="AlphaFoldDB" id="A0A9P0HF59"/>
<dbReference type="PANTHER" id="PTHR12784:SF28">
    <property type="entry name" value="PROTEIN SICKIE"/>
    <property type="match status" value="1"/>
</dbReference>
<evidence type="ECO:0000313" key="1">
    <source>
        <dbReference type="EMBL" id="CAH1400891.1"/>
    </source>
</evidence>